<dbReference type="GeneID" id="78363065"/>
<keyword evidence="2" id="KW-1185">Reference proteome</keyword>
<accession>A0A227KQR3</accession>
<dbReference type="EMBL" id="NHMP01000001">
    <property type="protein sequence ID" value="OXE50876.1"/>
    <property type="molecule type" value="Genomic_DNA"/>
</dbReference>
<reference evidence="2" key="1">
    <citation type="submission" date="2017-05" db="EMBL/GenBank/DDBJ databases">
        <title>Improved OligoMM genomes.</title>
        <authorList>
            <person name="Garzetti D."/>
        </authorList>
    </citation>
    <scope>NUCLEOTIDE SEQUENCE [LARGE SCALE GENOMIC DNA]</scope>
    <source>
        <strain evidence="2">YL45</strain>
    </source>
</reference>
<evidence type="ECO:0000313" key="1">
    <source>
        <dbReference type="EMBL" id="OXE50876.1"/>
    </source>
</evidence>
<proteinExistence type="predicted"/>
<organism evidence="1 2">
    <name type="scientific">Turicimonas muris</name>
    <dbReference type="NCBI Taxonomy" id="1796652"/>
    <lineage>
        <taxon>Bacteria</taxon>
        <taxon>Pseudomonadati</taxon>
        <taxon>Pseudomonadota</taxon>
        <taxon>Betaproteobacteria</taxon>
        <taxon>Burkholderiales</taxon>
        <taxon>Sutterellaceae</taxon>
        <taxon>Turicimonas</taxon>
    </lineage>
</organism>
<name>A0A227KQR3_9BURK</name>
<evidence type="ECO:0000313" key="2">
    <source>
        <dbReference type="Proteomes" id="UP000214610"/>
    </source>
</evidence>
<gene>
    <name evidence="1" type="ORF">ADH67_00815</name>
</gene>
<dbReference type="RefSeq" id="WP_066590762.1">
    <property type="nucleotide sequence ID" value="NZ_CP065313.1"/>
</dbReference>
<protein>
    <submittedName>
        <fullName evidence="1">Uncharacterized protein</fullName>
    </submittedName>
</protein>
<dbReference type="Proteomes" id="UP000214610">
    <property type="component" value="Unassembled WGS sequence"/>
</dbReference>
<comment type="caution">
    <text evidence="1">The sequence shown here is derived from an EMBL/GenBank/DDBJ whole genome shotgun (WGS) entry which is preliminary data.</text>
</comment>
<sequence length="236" mass="27473">MCERLNETTSLLLTHKDEVSYYKWHTGDKILVLYFDDLGQEHLEVFEYFNYEFSNGKSNFQELDDECCVIAWEKIEAEAEPEKIDFRILFNYLGSSSLALKYIDSQGRDGCYCGDIPLPTNENCLVVSSDGTVIEYNPKSKDKKITLVQAGEDLVELKKYREDDPVLMCESAAFNNVIDKVFVISGIEEMEAVYEFIEHKGWQKILRSYMPPMKYEWPIRIFMNSEGKRITGRNIK</sequence>
<dbReference type="AlphaFoldDB" id="A0A227KQR3"/>